<feature type="transmembrane region" description="Helical" evidence="1">
    <location>
        <begin position="12"/>
        <end position="43"/>
    </location>
</feature>
<dbReference type="RefSeq" id="WP_344935881.1">
    <property type="nucleotide sequence ID" value="NZ_BAAAZR010000002.1"/>
</dbReference>
<keyword evidence="1" id="KW-0812">Transmembrane</keyword>
<protein>
    <recommendedName>
        <fullName evidence="4">DUF2273 domain-containing protein</fullName>
    </recommendedName>
</protein>
<gene>
    <name evidence="2" type="ORF">GCM10022226_14670</name>
</gene>
<keyword evidence="1" id="KW-0472">Membrane</keyword>
<comment type="caution">
    <text evidence="2">The sequence shown here is derived from an EMBL/GenBank/DDBJ whole genome shotgun (WGS) entry which is preliminary data.</text>
</comment>
<proteinExistence type="predicted"/>
<evidence type="ECO:0000313" key="2">
    <source>
        <dbReference type="EMBL" id="GAA3796447.1"/>
    </source>
</evidence>
<accession>A0ABP7HN63</accession>
<dbReference type="Proteomes" id="UP001500888">
    <property type="component" value="Unassembled WGS sequence"/>
</dbReference>
<evidence type="ECO:0008006" key="4">
    <source>
        <dbReference type="Google" id="ProtNLM"/>
    </source>
</evidence>
<dbReference type="EMBL" id="BAAAZR010000002">
    <property type="protein sequence ID" value="GAA3796447.1"/>
    <property type="molecule type" value="Genomic_DNA"/>
</dbReference>
<evidence type="ECO:0000256" key="1">
    <source>
        <dbReference type="SAM" id="Phobius"/>
    </source>
</evidence>
<reference evidence="3" key="1">
    <citation type="journal article" date="2019" name="Int. J. Syst. Evol. Microbiol.">
        <title>The Global Catalogue of Microorganisms (GCM) 10K type strain sequencing project: providing services to taxonomists for standard genome sequencing and annotation.</title>
        <authorList>
            <consortium name="The Broad Institute Genomics Platform"/>
            <consortium name="The Broad Institute Genome Sequencing Center for Infectious Disease"/>
            <person name="Wu L."/>
            <person name="Ma J."/>
        </authorList>
    </citation>
    <scope>NUCLEOTIDE SEQUENCE [LARGE SCALE GENOMIC DNA]</scope>
    <source>
        <strain evidence="3">JCM 16908</strain>
    </source>
</reference>
<keyword evidence="1" id="KW-1133">Transmembrane helix</keyword>
<keyword evidence="3" id="KW-1185">Reference proteome</keyword>
<sequence length="64" mass="6719">MDESRWWPAVGLLFGTALGFAIVVGGLTAFLIVLVLGVLGFLVGRALTGELDMSGLLGGTRRRT</sequence>
<name>A0ABP7HN63_9ACTN</name>
<organism evidence="2 3">
    <name type="scientific">Sphaerisporangium flaviroseum</name>
    <dbReference type="NCBI Taxonomy" id="509199"/>
    <lineage>
        <taxon>Bacteria</taxon>
        <taxon>Bacillati</taxon>
        <taxon>Actinomycetota</taxon>
        <taxon>Actinomycetes</taxon>
        <taxon>Streptosporangiales</taxon>
        <taxon>Streptosporangiaceae</taxon>
        <taxon>Sphaerisporangium</taxon>
    </lineage>
</organism>
<evidence type="ECO:0000313" key="3">
    <source>
        <dbReference type="Proteomes" id="UP001500888"/>
    </source>
</evidence>